<dbReference type="EMBL" id="JBHRTA010000035">
    <property type="protein sequence ID" value="MFC3198230.1"/>
    <property type="molecule type" value="Genomic_DNA"/>
</dbReference>
<reference evidence="3" key="1">
    <citation type="journal article" date="2019" name="Int. J. Syst. Evol. Microbiol.">
        <title>The Global Catalogue of Microorganisms (GCM) 10K type strain sequencing project: providing services to taxonomists for standard genome sequencing and annotation.</title>
        <authorList>
            <consortium name="The Broad Institute Genomics Platform"/>
            <consortium name="The Broad Institute Genome Sequencing Center for Infectious Disease"/>
            <person name="Wu L."/>
            <person name="Ma J."/>
        </authorList>
    </citation>
    <scope>NUCLEOTIDE SEQUENCE [LARGE SCALE GENOMIC DNA]</scope>
    <source>
        <strain evidence="3">KCTC 52416</strain>
    </source>
</reference>
<evidence type="ECO:0000256" key="1">
    <source>
        <dbReference type="SAM" id="MobiDB-lite"/>
    </source>
</evidence>
<name>A0ABV7JJI9_9SPHI</name>
<protein>
    <submittedName>
        <fullName evidence="2">Uncharacterized protein</fullName>
    </submittedName>
</protein>
<keyword evidence="3" id="KW-1185">Reference proteome</keyword>
<feature type="region of interest" description="Disordered" evidence="1">
    <location>
        <begin position="57"/>
        <end position="85"/>
    </location>
</feature>
<sequence length="140" mass="14654">MITLQTITGLLIAAVLNVQGTGQREVVQVENEPVVKEVSAQITDAKNETSKRLNLPWHFTGGLGDSPTEAENYQSGSASNCPSGSDTVCELTAPDDGNGQPDMDAEVEVAGVGTRTIAQRIADAIANNSPNETVTTLKSN</sequence>
<proteinExistence type="predicted"/>
<feature type="compositionally biased region" description="Polar residues" evidence="1">
    <location>
        <begin position="69"/>
        <end position="85"/>
    </location>
</feature>
<dbReference type="RefSeq" id="WP_379022686.1">
    <property type="nucleotide sequence ID" value="NZ_JBHRTA010000035.1"/>
</dbReference>
<dbReference type="Proteomes" id="UP001595526">
    <property type="component" value="Unassembled WGS sequence"/>
</dbReference>
<organism evidence="2 3">
    <name type="scientific">Parapedobacter deserti</name>
    <dbReference type="NCBI Taxonomy" id="1912957"/>
    <lineage>
        <taxon>Bacteria</taxon>
        <taxon>Pseudomonadati</taxon>
        <taxon>Bacteroidota</taxon>
        <taxon>Sphingobacteriia</taxon>
        <taxon>Sphingobacteriales</taxon>
        <taxon>Sphingobacteriaceae</taxon>
        <taxon>Parapedobacter</taxon>
    </lineage>
</organism>
<gene>
    <name evidence="2" type="ORF">ACFOET_11465</name>
</gene>
<evidence type="ECO:0000313" key="3">
    <source>
        <dbReference type="Proteomes" id="UP001595526"/>
    </source>
</evidence>
<evidence type="ECO:0000313" key="2">
    <source>
        <dbReference type="EMBL" id="MFC3198230.1"/>
    </source>
</evidence>
<comment type="caution">
    <text evidence="2">The sequence shown here is derived from an EMBL/GenBank/DDBJ whole genome shotgun (WGS) entry which is preliminary data.</text>
</comment>
<accession>A0ABV7JJI9</accession>